<name>A0A4Y2SP95_ARAVE</name>
<protein>
    <submittedName>
        <fullName evidence="1">Uncharacterized protein</fullName>
    </submittedName>
</protein>
<accession>A0A4Y2SP95</accession>
<evidence type="ECO:0000313" key="1">
    <source>
        <dbReference type="EMBL" id="GBN89260.1"/>
    </source>
</evidence>
<dbReference type="EMBL" id="BGPR01022700">
    <property type="protein sequence ID" value="GBN89260.1"/>
    <property type="molecule type" value="Genomic_DNA"/>
</dbReference>
<evidence type="ECO:0000313" key="2">
    <source>
        <dbReference type="Proteomes" id="UP000499080"/>
    </source>
</evidence>
<reference evidence="1 2" key="1">
    <citation type="journal article" date="2019" name="Sci. Rep.">
        <title>Orb-weaving spider Araneus ventricosus genome elucidates the spidroin gene catalogue.</title>
        <authorList>
            <person name="Kono N."/>
            <person name="Nakamura H."/>
            <person name="Ohtoshi R."/>
            <person name="Moran D.A.P."/>
            <person name="Shinohara A."/>
            <person name="Yoshida Y."/>
            <person name="Fujiwara M."/>
            <person name="Mori M."/>
            <person name="Tomita M."/>
            <person name="Arakawa K."/>
        </authorList>
    </citation>
    <scope>NUCLEOTIDE SEQUENCE [LARGE SCALE GENOMIC DNA]</scope>
</reference>
<proteinExistence type="predicted"/>
<dbReference type="Proteomes" id="UP000499080">
    <property type="component" value="Unassembled WGS sequence"/>
</dbReference>
<organism evidence="1 2">
    <name type="scientific">Araneus ventricosus</name>
    <name type="common">Orbweaver spider</name>
    <name type="synonym">Epeira ventricosa</name>
    <dbReference type="NCBI Taxonomy" id="182803"/>
    <lineage>
        <taxon>Eukaryota</taxon>
        <taxon>Metazoa</taxon>
        <taxon>Ecdysozoa</taxon>
        <taxon>Arthropoda</taxon>
        <taxon>Chelicerata</taxon>
        <taxon>Arachnida</taxon>
        <taxon>Araneae</taxon>
        <taxon>Araneomorphae</taxon>
        <taxon>Entelegynae</taxon>
        <taxon>Araneoidea</taxon>
        <taxon>Araneidae</taxon>
        <taxon>Araneus</taxon>
    </lineage>
</organism>
<comment type="caution">
    <text evidence="1">The sequence shown here is derived from an EMBL/GenBank/DDBJ whole genome shotgun (WGS) entry which is preliminary data.</text>
</comment>
<dbReference type="AlphaFoldDB" id="A0A4Y2SP95"/>
<gene>
    <name evidence="1" type="ORF">AVEN_176874_1</name>
</gene>
<keyword evidence="2" id="KW-1185">Reference proteome</keyword>
<sequence length="79" mass="9062">MLEKRLPKEPSLLHGRSFDRRALLKATLKGLRGGVWSQRNCASLTKIMELEVDENDFDELKEANGQDLNTEDLKEFNCV</sequence>